<dbReference type="EMBL" id="JACYCF010000002">
    <property type="protein sequence ID" value="KAF8760297.1"/>
    <property type="molecule type" value="Genomic_DNA"/>
</dbReference>
<gene>
    <name evidence="3" type="ORF">RHS01_01541</name>
</gene>
<feature type="compositionally biased region" description="Pro residues" evidence="1">
    <location>
        <begin position="648"/>
        <end position="662"/>
    </location>
</feature>
<feature type="domain" description="CID" evidence="2">
    <location>
        <begin position="375"/>
        <end position="559"/>
    </location>
</feature>
<feature type="compositionally biased region" description="Polar residues" evidence="1">
    <location>
        <begin position="757"/>
        <end position="767"/>
    </location>
</feature>
<dbReference type="PANTHER" id="PTHR15921:SF3">
    <property type="entry name" value="PRE-MRNA CLEAVAGE COMPLEX 2 PROTEIN PCF11"/>
    <property type="match status" value="1"/>
</dbReference>
<feature type="compositionally biased region" description="Low complexity" evidence="1">
    <location>
        <begin position="681"/>
        <end position="701"/>
    </location>
</feature>
<name>A0A8H7M8R9_9AGAM</name>
<dbReference type="GO" id="GO:0005737">
    <property type="term" value="C:cytoplasm"/>
    <property type="evidence" value="ECO:0007669"/>
    <property type="project" value="TreeGrafter"/>
</dbReference>
<dbReference type="InterPro" id="IPR006569">
    <property type="entry name" value="CID_dom"/>
</dbReference>
<dbReference type="SUPFAM" id="SSF48464">
    <property type="entry name" value="ENTH/VHS domain"/>
    <property type="match status" value="1"/>
</dbReference>
<evidence type="ECO:0000313" key="3">
    <source>
        <dbReference type="EMBL" id="KAF8760297.1"/>
    </source>
</evidence>
<sequence length="1023" mass="110692">MVATTPIAPNLPGANQAVSVAASGSAVEFAGSVGSDGAWLKEFLKERGVGTDLMLVHPGKPSGRAIIQTTPEGEVSLANTSIRLNFRGYMLAMTSVVSKRDISLPGTNHASYPADSPALQPYHTHLLLQNEILLSDTVETLSAAYQQGIVSIFNPSPMLSPEELRLFPWEKLSILVVNQGEARSLLDALGKQNQKLADSEGKVILDALYALPTLSGLSGIVVTLGGSGAVASFSTPSRRETIQLPAAQVKVIDTTGAGDTFLGYLCGKWLGYCGSTIAKNAVSSLTSQHGIKNWRSQAVSPNSNYHIAAASQVICSPVSLSEGTVHNTSVSVTSESLVLELLSHAQAYPPANHYPQAYYQQQPQQPQPFPDNIRDPVAFHHMFNEQLSTLTFNSKAIIQHLGYISKLYANSPMAPVIAESIERQIHKIVWPAKVPTPARDEDAAYVCILLHRHPPLDHYFIIEKNFRICADSFWQVPAAIKLPPFYLLDSIAKNIGQPYISYFTNFIVRLFLDTYHAVDAPTRGKMEEMLVTWRTAQYGRELFGQNVQLAIERGVWGSGAADTRSGPGPSRQQTKPNINQVLLELDVTLSSKERMLAANPNDRETASHIDVLVQLRSLVQSRTASDEELAAILTQLRSLAKSSAAAQPLPPPPVPAPAPAPHYPYQQQQASAPPPAPAPTPASYYQKPPSHTSTPLAPAPAPSFDLAALLKTASAASTPTPPNPVETPKPPAAAPIIPSDLLKNLISAGLLTLPPSDQTSAPVQPTTAKEKQAVSGKTEDYDETILGVDIQLTAASIQRERPQMANLLYNRLPLQCKQCALRFPAGEAGKKSMEDHLDLHFKQNRKARENTGRGHSRSWFVSRNDWIHGARDAGESVTTVKAQAAAAEERLAKLRESYVVVPPGEEAKPALCPICKESIKSEYLEDDEEWVWRNAVNVKGQIYHATCFDEAGQVGSLASRLRLEMGATGGHSRSRSLTPERLPASPLTRSPGGTIRVAGVKRKAEDEVNVKIEPGLSPKRIAV</sequence>
<dbReference type="PRINTS" id="PR01217">
    <property type="entry name" value="PRICHEXTENSN"/>
</dbReference>
<dbReference type="InterPro" id="IPR047415">
    <property type="entry name" value="Pcf11_CID"/>
</dbReference>
<dbReference type="GO" id="GO:0031124">
    <property type="term" value="P:mRNA 3'-end processing"/>
    <property type="evidence" value="ECO:0007669"/>
    <property type="project" value="InterPro"/>
</dbReference>
<dbReference type="InterPro" id="IPR029056">
    <property type="entry name" value="Ribokinase-like"/>
</dbReference>
<dbReference type="AlphaFoldDB" id="A0A8H7M8R9"/>
<evidence type="ECO:0000259" key="2">
    <source>
        <dbReference type="PROSITE" id="PS51391"/>
    </source>
</evidence>
<dbReference type="SMART" id="SM00582">
    <property type="entry name" value="RPR"/>
    <property type="match status" value="1"/>
</dbReference>
<accession>A0A8H7M8R9</accession>
<feature type="region of interest" description="Disordered" evidence="1">
    <location>
        <begin position="643"/>
        <end position="701"/>
    </location>
</feature>
<dbReference type="PANTHER" id="PTHR15921">
    <property type="entry name" value="PRE-MRNA CLEAVAGE COMPLEX II"/>
    <property type="match status" value="1"/>
</dbReference>
<dbReference type="SUPFAM" id="SSF53613">
    <property type="entry name" value="Ribokinase-like"/>
    <property type="match status" value="1"/>
</dbReference>
<dbReference type="InterPro" id="IPR045154">
    <property type="entry name" value="PCF11-like"/>
</dbReference>
<dbReference type="CDD" id="cd16982">
    <property type="entry name" value="CID_Pcf11"/>
    <property type="match status" value="1"/>
</dbReference>
<dbReference type="Gene3D" id="3.40.1190.20">
    <property type="match status" value="1"/>
</dbReference>
<feature type="region of interest" description="Disordered" evidence="1">
    <location>
        <begin position="715"/>
        <end position="734"/>
    </location>
</feature>
<comment type="caution">
    <text evidence="3">The sequence shown here is derived from an EMBL/GenBank/DDBJ whole genome shotgun (WGS) entry which is preliminary data.</text>
</comment>
<dbReference type="GO" id="GO:0006369">
    <property type="term" value="P:termination of RNA polymerase II transcription"/>
    <property type="evidence" value="ECO:0007669"/>
    <property type="project" value="InterPro"/>
</dbReference>
<evidence type="ECO:0000313" key="4">
    <source>
        <dbReference type="Proteomes" id="UP000614334"/>
    </source>
</evidence>
<reference evidence="3" key="1">
    <citation type="submission" date="2020-09" db="EMBL/GenBank/DDBJ databases">
        <title>Comparative genome analyses of four rice-infecting Rhizoctonia solani isolates reveal extensive enrichment of homogalacturonan modification genes.</title>
        <authorList>
            <person name="Lee D.-Y."/>
            <person name="Jeon J."/>
            <person name="Kim K.-T."/>
            <person name="Cheong K."/>
            <person name="Song H."/>
            <person name="Choi G."/>
            <person name="Ko J."/>
            <person name="Opiyo S.O."/>
            <person name="Zuo S."/>
            <person name="Madhav S."/>
            <person name="Lee Y.-H."/>
            <person name="Wang G.-L."/>
        </authorList>
    </citation>
    <scope>NUCLEOTIDE SEQUENCE</scope>
    <source>
        <strain evidence="3">AG1-IA B2</strain>
    </source>
</reference>
<organism evidence="3 4">
    <name type="scientific">Rhizoctonia solani</name>
    <dbReference type="NCBI Taxonomy" id="456999"/>
    <lineage>
        <taxon>Eukaryota</taxon>
        <taxon>Fungi</taxon>
        <taxon>Dikarya</taxon>
        <taxon>Basidiomycota</taxon>
        <taxon>Agaricomycotina</taxon>
        <taxon>Agaricomycetes</taxon>
        <taxon>Cantharellales</taxon>
        <taxon>Ceratobasidiaceae</taxon>
        <taxon>Rhizoctonia</taxon>
    </lineage>
</organism>
<dbReference type="GO" id="GO:0005849">
    <property type="term" value="C:mRNA cleavage factor complex"/>
    <property type="evidence" value="ECO:0007669"/>
    <property type="project" value="TreeGrafter"/>
</dbReference>
<dbReference type="Proteomes" id="UP000614334">
    <property type="component" value="Unassembled WGS sequence"/>
</dbReference>
<dbReference type="InterPro" id="IPR011611">
    <property type="entry name" value="PfkB_dom"/>
</dbReference>
<evidence type="ECO:0000256" key="1">
    <source>
        <dbReference type="SAM" id="MobiDB-lite"/>
    </source>
</evidence>
<protein>
    <submittedName>
        <fullName evidence="3">RPR protein</fullName>
    </submittedName>
</protein>
<dbReference type="GO" id="GO:0003729">
    <property type="term" value="F:mRNA binding"/>
    <property type="evidence" value="ECO:0007669"/>
    <property type="project" value="InterPro"/>
</dbReference>
<dbReference type="PROSITE" id="PS51391">
    <property type="entry name" value="CID"/>
    <property type="match status" value="1"/>
</dbReference>
<dbReference type="InterPro" id="IPR054127">
    <property type="entry name" value="Pcf11_C"/>
</dbReference>
<feature type="region of interest" description="Disordered" evidence="1">
    <location>
        <begin position="967"/>
        <end position="989"/>
    </location>
</feature>
<dbReference type="GO" id="GO:0000993">
    <property type="term" value="F:RNA polymerase II complex binding"/>
    <property type="evidence" value="ECO:0007669"/>
    <property type="project" value="InterPro"/>
</dbReference>
<feature type="region of interest" description="Disordered" evidence="1">
    <location>
        <begin position="757"/>
        <end position="776"/>
    </location>
</feature>
<proteinExistence type="predicted"/>
<dbReference type="Pfam" id="PF21936">
    <property type="entry name" value="Pcf11_C"/>
    <property type="match status" value="1"/>
</dbReference>
<dbReference type="Gene3D" id="1.25.40.90">
    <property type="match status" value="2"/>
</dbReference>
<feature type="compositionally biased region" description="Pro residues" evidence="1">
    <location>
        <begin position="719"/>
        <end position="733"/>
    </location>
</feature>
<dbReference type="InterPro" id="IPR008942">
    <property type="entry name" value="ENTH_VHS"/>
</dbReference>
<dbReference type="Pfam" id="PF00294">
    <property type="entry name" value="PfkB"/>
    <property type="match status" value="1"/>
</dbReference>